<sequence length="115" mass="12387">MASAATETTLVHQATNALSSLLLESERAQSAAAAGHDKYNMATFMVLFLIVTIEVMLVKVVTAEAEQRAADEQHHNSADGNHHNTDDTYEADGFTISAAAAFRASLFDPMDDDPF</sequence>
<keyword evidence="2" id="KW-1185">Reference proteome</keyword>
<comment type="caution">
    <text evidence="1">The sequence shown here is derived from an EMBL/GenBank/DDBJ whole genome shotgun (WGS) entry which is preliminary data.</text>
</comment>
<dbReference type="EMBL" id="CM056744">
    <property type="protein sequence ID" value="KAJ8667158.1"/>
    <property type="molecule type" value="Genomic_DNA"/>
</dbReference>
<evidence type="ECO:0000313" key="2">
    <source>
        <dbReference type="Proteomes" id="UP001239111"/>
    </source>
</evidence>
<dbReference type="Proteomes" id="UP001239111">
    <property type="component" value="Chromosome 4"/>
</dbReference>
<gene>
    <name evidence="1" type="ORF">QAD02_008820</name>
</gene>
<proteinExistence type="predicted"/>
<organism evidence="1 2">
    <name type="scientific">Eretmocerus hayati</name>
    <dbReference type="NCBI Taxonomy" id="131215"/>
    <lineage>
        <taxon>Eukaryota</taxon>
        <taxon>Metazoa</taxon>
        <taxon>Ecdysozoa</taxon>
        <taxon>Arthropoda</taxon>
        <taxon>Hexapoda</taxon>
        <taxon>Insecta</taxon>
        <taxon>Pterygota</taxon>
        <taxon>Neoptera</taxon>
        <taxon>Endopterygota</taxon>
        <taxon>Hymenoptera</taxon>
        <taxon>Apocrita</taxon>
        <taxon>Proctotrupomorpha</taxon>
        <taxon>Chalcidoidea</taxon>
        <taxon>Aphelinidae</taxon>
        <taxon>Aphelininae</taxon>
        <taxon>Eretmocerus</taxon>
    </lineage>
</organism>
<reference evidence="1" key="1">
    <citation type="submission" date="2023-04" db="EMBL/GenBank/DDBJ databases">
        <title>A chromosome-level genome assembly of the parasitoid wasp Eretmocerus hayati.</title>
        <authorList>
            <person name="Zhong Y."/>
            <person name="Liu S."/>
            <person name="Liu Y."/>
        </authorList>
    </citation>
    <scope>NUCLEOTIDE SEQUENCE</scope>
    <source>
        <strain evidence="1">ZJU_SS_LIU_2023</strain>
    </source>
</reference>
<evidence type="ECO:0000313" key="1">
    <source>
        <dbReference type="EMBL" id="KAJ8667158.1"/>
    </source>
</evidence>
<protein>
    <submittedName>
        <fullName evidence="1">Uncharacterized protein</fullName>
    </submittedName>
</protein>
<name>A0ACC2N8V4_9HYME</name>
<accession>A0ACC2N8V4</accession>